<dbReference type="Pfam" id="PF24997">
    <property type="entry name" value="PSF1_C"/>
    <property type="match status" value="1"/>
</dbReference>
<feature type="non-terminal residue" evidence="3">
    <location>
        <position position="1"/>
    </location>
</feature>
<dbReference type="AlphaFoldDB" id="A0ABD2PNN9"/>
<evidence type="ECO:0000313" key="4">
    <source>
        <dbReference type="Proteomes" id="UP001626550"/>
    </source>
</evidence>
<comment type="subcellular location">
    <subcellularLocation>
        <location evidence="1">Nucleus</location>
    </subcellularLocation>
</comment>
<comment type="similarity">
    <text evidence="1">Belongs to the GINS1/PSF1 family.</text>
</comment>
<dbReference type="GO" id="GO:0000811">
    <property type="term" value="C:GINS complex"/>
    <property type="evidence" value="ECO:0007669"/>
    <property type="project" value="UniProtKB-UniRule"/>
</dbReference>
<comment type="function">
    <text evidence="1">Required for correct functioning of the GINS complex, a complex that plays an essential role in the initiation of DNA replication, and progression of DNA replication forks. GINS complex seems to bind preferentially to single-stranded DNA.</text>
</comment>
<gene>
    <name evidence="3" type="primary">GINS1</name>
    <name evidence="3" type="ORF">Ciccas_012691</name>
</gene>
<dbReference type="PANTHER" id="PTHR12914:SF2">
    <property type="entry name" value="DNA REPLICATION COMPLEX GINS PROTEIN PSF1"/>
    <property type="match status" value="1"/>
</dbReference>
<reference evidence="3 4" key="1">
    <citation type="submission" date="2024-11" db="EMBL/GenBank/DDBJ databases">
        <title>Adaptive evolution of stress response genes in parasites aligns with host niche diversity.</title>
        <authorList>
            <person name="Hahn C."/>
            <person name="Resl P."/>
        </authorList>
    </citation>
    <scope>NUCLEOTIDE SEQUENCE [LARGE SCALE GENOMIC DNA]</scope>
    <source>
        <strain evidence="3">EGGRZ-B1_66</strain>
        <tissue evidence="3">Body</tissue>
    </source>
</reference>
<keyword evidence="1" id="KW-0539">Nucleus</keyword>
<keyword evidence="4" id="KW-1185">Reference proteome</keyword>
<accession>A0ABD2PNN9</accession>
<sequence>TSCQEHGGIGGFDLTQNLQPPKSLYIEARCLVDYGEFETDDGSIINLSRGSHHLLSQTDAEDLIKQGILEHVCS</sequence>
<name>A0ABD2PNN9_9PLAT</name>
<evidence type="ECO:0000313" key="3">
    <source>
        <dbReference type="EMBL" id="KAL3308770.1"/>
    </source>
</evidence>
<dbReference type="GO" id="GO:0006260">
    <property type="term" value="P:DNA replication"/>
    <property type="evidence" value="ECO:0007669"/>
    <property type="project" value="UniProtKB-KW"/>
</dbReference>
<dbReference type="PANTHER" id="PTHR12914">
    <property type="entry name" value="PARTNER OF SLD5"/>
    <property type="match status" value="1"/>
</dbReference>
<feature type="domain" description="DNA replication complex GINS protein PSF1 C-terminal" evidence="2">
    <location>
        <begin position="22"/>
        <end position="73"/>
    </location>
</feature>
<dbReference type="EMBL" id="JBJKFK010004714">
    <property type="protein sequence ID" value="KAL3308770.1"/>
    <property type="molecule type" value="Genomic_DNA"/>
</dbReference>
<dbReference type="Proteomes" id="UP001626550">
    <property type="component" value="Unassembled WGS sequence"/>
</dbReference>
<comment type="subunit">
    <text evidence="1">Component of the GINS complex.</text>
</comment>
<evidence type="ECO:0000256" key="1">
    <source>
        <dbReference type="RuleBase" id="RU368085"/>
    </source>
</evidence>
<dbReference type="InterPro" id="IPR056783">
    <property type="entry name" value="PSF1_C"/>
</dbReference>
<dbReference type="CDD" id="cd21696">
    <property type="entry name" value="GINS_B_Psf1"/>
    <property type="match status" value="1"/>
</dbReference>
<dbReference type="InterPro" id="IPR005339">
    <property type="entry name" value="GINS_Psf1"/>
</dbReference>
<proteinExistence type="inferred from homology"/>
<protein>
    <recommendedName>
        <fullName evidence="1">DNA replication complex GINS protein PSF1</fullName>
    </recommendedName>
</protein>
<keyword evidence="1" id="KW-0235">DNA replication</keyword>
<evidence type="ECO:0000259" key="2">
    <source>
        <dbReference type="Pfam" id="PF24997"/>
    </source>
</evidence>
<comment type="caution">
    <text evidence="3">The sequence shown here is derived from an EMBL/GenBank/DDBJ whole genome shotgun (WGS) entry which is preliminary data.</text>
</comment>
<organism evidence="3 4">
    <name type="scientific">Cichlidogyrus casuarinus</name>
    <dbReference type="NCBI Taxonomy" id="1844966"/>
    <lineage>
        <taxon>Eukaryota</taxon>
        <taxon>Metazoa</taxon>
        <taxon>Spiralia</taxon>
        <taxon>Lophotrochozoa</taxon>
        <taxon>Platyhelminthes</taxon>
        <taxon>Monogenea</taxon>
        <taxon>Monopisthocotylea</taxon>
        <taxon>Dactylogyridea</taxon>
        <taxon>Ancyrocephalidae</taxon>
        <taxon>Cichlidogyrus</taxon>
    </lineage>
</organism>